<proteinExistence type="predicted"/>
<gene>
    <name evidence="1" type="ORF">H4P12_12700</name>
</gene>
<dbReference type="Gene3D" id="3.90.1150.10">
    <property type="entry name" value="Aspartate Aminotransferase, domain 1"/>
    <property type="match status" value="1"/>
</dbReference>
<dbReference type="RefSeq" id="WP_187794048.1">
    <property type="nucleotide sequence ID" value="NZ_JACOQL010000004.1"/>
</dbReference>
<evidence type="ECO:0008006" key="3">
    <source>
        <dbReference type="Google" id="ProtNLM"/>
    </source>
</evidence>
<keyword evidence="2" id="KW-1185">Reference proteome</keyword>
<dbReference type="EMBL" id="JACOQL010000004">
    <property type="protein sequence ID" value="MBC9247545.1"/>
    <property type="molecule type" value="Genomic_DNA"/>
</dbReference>
<protein>
    <recommendedName>
        <fullName evidence="3">Histidinol-phosphate aminotransferase</fullName>
    </recommendedName>
</protein>
<accession>A0A926GE81</accession>
<reference evidence="1" key="1">
    <citation type="submission" date="2020-08" db="EMBL/GenBank/DDBJ databases">
        <title>Paracoccus amoyensis sp. nov., isolated from the surface seawater at coast of Xiamen, Fujian.</title>
        <authorList>
            <person name="Lyu L."/>
        </authorList>
    </citation>
    <scope>NUCLEOTIDE SEQUENCE</scope>
    <source>
        <strain evidence="1">11-3</strain>
    </source>
</reference>
<name>A0A926GE81_9RHOB</name>
<dbReference type="InterPro" id="IPR015422">
    <property type="entry name" value="PyrdxlP-dep_Trfase_small"/>
</dbReference>
<dbReference type="Proteomes" id="UP000608594">
    <property type="component" value="Unassembled WGS sequence"/>
</dbReference>
<dbReference type="Gene3D" id="3.40.640.10">
    <property type="entry name" value="Type I PLP-dependent aspartate aminotransferase-like (Major domain)"/>
    <property type="match status" value="1"/>
</dbReference>
<dbReference type="InterPro" id="IPR015421">
    <property type="entry name" value="PyrdxlP-dep_Trfase_major"/>
</dbReference>
<sequence length="63" mass="6642">MPQDTSLIRPEIAALADYNAGLALDRFRQVYGVEARAKLDSNENPLGPAPAAIAAMRDCAAGI</sequence>
<evidence type="ECO:0000313" key="2">
    <source>
        <dbReference type="Proteomes" id="UP000608594"/>
    </source>
</evidence>
<dbReference type="AlphaFoldDB" id="A0A926GE81"/>
<comment type="caution">
    <text evidence="1">The sequence shown here is derived from an EMBL/GenBank/DDBJ whole genome shotgun (WGS) entry which is preliminary data.</text>
</comment>
<evidence type="ECO:0000313" key="1">
    <source>
        <dbReference type="EMBL" id="MBC9247545.1"/>
    </source>
</evidence>
<organism evidence="1 2">
    <name type="scientific">Paracoccus amoyensis</name>
    <dbReference type="NCBI Taxonomy" id="2760093"/>
    <lineage>
        <taxon>Bacteria</taxon>
        <taxon>Pseudomonadati</taxon>
        <taxon>Pseudomonadota</taxon>
        <taxon>Alphaproteobacteria</taxon>
        <taxon>Rhodobacterales</taxon>
        <taxon>Paracoccaceae</taxon>
        <taxon>Paracoccus</taxon>
    </lineage>
</organism>